<accession>A0ABQ9GB54</accession>
<feature type="compositionally biased region" description="Basic and acidic residues" evidence="1">
    <location>
        <begin position="49"/>
        <end position="60"/>
    </location>
</feature>
<name>A0ABQ9GB54_9NEOP</name>
<evidence type="ECO:0000256" key="1">
    <source>
        <dbReference type="SAM" id="MobiDB-lite"/>
    </source>
</evidence>
<feature type="region of interest" description="Disordered" evidence="1">
    <location>
        <begin position="45"/>
        <end position="67"/>
    </location>
</feature>
<keyword evidence="3" id="KW-1185">Reference proteome</keyword>
<evidence type="ECO:0000313" key="2">
    <source>
        <dbReference type="EMBL" id="KAJ8869402.1"/>
    </source>
</evidence>
<gene>
    <name evidence="2" type="ORF">PR048_028392</name>
</gene>
<protein>
    <submittedName>
        <fullName evidence="2">Uncharacterized protein</fullName>
    </submittedName>
</protein>
<reference evidence="2 3" key="1">
    <citation type="submission" date="2023-02" db="EMBL/GenBank/DDBJ databases">
        <title>LHISI_Scaffold_Assembly.</title>
        <authorList>
            <person name="Stuart O.P."/>
            <person name="Cleave R."/>
            <person name="Magrath M.J.L."/>
            <person name="Mikheyev A.S."/>
        </authorList>
    </citation>
    <scope>NUCLEOTIDE SEQUENCE [LARGE SCALE GENOMIC DNA]</scope>
    <source>
        <strain evidence="2">Daus_M_001</strain>
        <tissue evidence="2">Leg muscle</tissue>
    </source>
</reference>
<sequence>MLPPGSGSYIYNYKNFHSQVLLGIANANYELLYFSLGINGRVSDGGPRLVEKTRRREPEFAKGGNYH</sequence>
<evidence type="ECO:0000313" key="3">
    <source>
        <dbReference type="Proteomes" id="UP001159363"/>
    </source>
</evidence>
<organism evidence="2 3">
    <name type="scientific">Dryococelus australis</name>
    <dbReference type="NCBI Taxonomy" id="614101"/>
    <lineage>
        <taxon>Eukaryota</taxon>
        <taxon>Metazoa</taxon>
        <taxon>Ecdysozoa</taxon>
        <taxon>Arthropoda</taxon>
        <taxon>Hexapoda</taxon>
        <taxon>Insecta</taxon>
        <taxon>Pterygota</taxon>
        <taxon>Neoptera</taxon>
        <taxon>Polyneoptera</taxon>
        <taxon>Phasmatodea</taxon>
        <taxon>Verophasmatodea</taxon>
        <taxon>Anareolatae</taxon>
        <taxon>Phasmatidae</taxon>
        <taxon>Eurycanthinae</taxon>
        <taxon>Dryococelus</taxon>
    </lineage>
</organism>
<dbReference type="EMBL" id="JARBHB010000013">
    <property type="protein sequence ID" value="KAJ8869402.1"/>
    <property type="molecule type" value="Genomic_DNA"/>
</dbReference>
<dbReference type="Proteomes" id="UP001159363">
    <property type="component" value="Chromosome 12"/>
</dbReference>
<proteinExistence type="predicted"/>
<comment type="caution">
    <text evidence="2">The sequence shown here is derived from an EMBL/GenBank/DDBJ whole genome shotgun (WGS) entry which is preliminary data.</text>
</comment>